<evidence type="ECO:0000256" key="1">
    <source>
        <dbReference type="ARBA" id="ARBA00004571"/>
    </source>
</evidence>
<feature type="signal peptide" evidence="10">
    <location>
        <begin position="1"/>
        <end position="22"/>
    </location>
</feature>
<proteinExistence type="inferred from homology"/>
<dbReference type="EMBL" id="BLJN01000005">
    <property type="protein sequence ID" value="GFE82705.1"/>
    <property type="molecule type" value="Genomic_DNA"/>
</dbReference>
<comment type="subcellular location">
    <subcellularLocation>
        <location evidence="1 8">Cell outer membrane</location>
        <topology evidence="1 8">Multi-pass membrane protein</topology>
    </subcellularLocation>
</comment>
<dbReference type="Gene3D" id="2.170.130.10">
    <property type="entry name" value="TonB-dependent receptor, plug domain"/>
    <property type="match status" value="1"/>
</dbReference>
<keyword evidence="4 8" id="KW-0812">Transmembrane</keyword>
<dbReference type="CDD" id="cd01347">
    <property type="entry name" value="ligand_gated_channel"/>
    <property type="match status" value="1"/>
</dbReference>
<comment type="similarity">
    <text evidence="8 9">Belongs to the TonB-dependent receptor family.</text>
</comment>
<gene>
    <name evidence="13" type="ORF">GCM10011487_47050</name>
</gene>
<evidence type="ECO:0000259" key="11">
    <source>
        <dbReference type="Pfam" id="PF00593"/>
    </source>
</evidence>
<keyword evidence="2 8" id="KW-0813">Transport</keyword>
<dbReference type="Pfam" id="PF07715">
    <property type="entry name" value="Plug"/>
    <property type="match status" value="1"/>
</dbReference>
<keyword evidence="3 8" id="KW-1134">Transmembrane beta strand</keyword>
<evidence type="ECO:0000313" key="13">
    <source>
        <dbReference type="EMBL" id="GFE82705.1"/>
    </source>
</evidence>
<dbReference type="InterPro" id="IPR039426">
    <property type="entry name" value="TonB-dep_rcpt-like"/>
</dbReference>
<name>A0A829YGU3_9GAMM</name>
<keyword evidence="10" id="KW-0732">Signal</keyword>
<evidence type="ECO:0000256" key="3">
    <source>
        <dbReference type="ARBA" id="ARBA00022452"/>
    </source>
</evidence>
<dbReference type="SUPFAM" id="SSF56935">
    <property type="entry name" value="Porins"/>
    <property type="match status" value="1"/>
</dbReference>
<evidence type="ECO:0000256" key="9">
    <source>
        <dbReference type="RuleBase" id="RU003357"/>
    </source>
</evidence>
<feature type="domain" description="TonB-dependent receptor-like beta-barrel" evidence="11">
    <location>
        <begin position="188"/>
        <end position="610"/>
    </location>
</feature>
<evidence type="ECO:0000256" key="7">
    <source>
        <dbReference type="ARBA" id="ARBA00023237"/>
    </source>
</evidence>
<dbReference type="AlphaFoldDB" id="A0A829YGU3"/>
<evidence type="ECO:0000256" key="8">
    <source>
        <dbReference type="PROSITE-ProRule" id="PRU01360"/>
    </source>
</evidence>
<dbReference type="Proteomes" id="UP000445000">
    <property type="component" value="Unassembled WGS sequence"/>
</dbReference>
<feature type="domain" description="TonB-dependent receptor plug" evidence="12">
    <location>
        <begin position="53"/>
        <end position="160"/>
    </location>
</feature>
<comment type="caution">
    <text evidence="13">The sequence shown here is derived from an EMBL/GenBank/DDBJ whole genome shotgun (WGS) entry which is preliminary data.</text>
</comment>
<keyword evidence="13" id="KW-0675">Receptor</keyword>
<dbReference type="PROSITE" id="PS52016">
    <property type="entry name" value="TONB_DEPENDENT_REC_3"/>
    <property type="match status" value="1"/>
</dbReference>
<sequence length="645" mass="71869">MKARRLLALLITSLLTTCTAQAHEDLTDLDLATLMSMDVTVTSAAKRAQASADAAAAVFVITRDDIRRSGATSLPEVLRMAPGLQVARIDARSWAITARGFNSRFANKLQVLVDGRSIYTPLFSGVMWEEQTVPLYNIQRIEVMRGPGGALWGINAVNGVINIITRTAADSAGLRVQAGSGTVDSQSGAVSYSDRIDSIGDYRVYAEHAHTDSYLDGGEPWVRTQAGWRLDRAAAGGQLSFQGDVQEGDFGDTDGYADSNLPGSSRTGNVTVNWQRDVTVGSIDAHTYYSWADRGLPGRWSEATAGLDLQFSANRIGRHLLTGGFGLRELEEEQRDPAARVRFSKTQSSQDQWNIYAQDEINFFDDRLRVIAGAKLEDFTFTGLAFQPTLRTLWHFSPTQTVWGAVSRAVRTPSRIELFSHVSVDVPRDVPVRFMLSGDEHLEEEKLEAYELGWRWRPNPGLSLDASLYYNEYQDLINVIDFQTAFVPGPPPRIDRLFVYANAHDTTVYGVETSLEWAATDWLRWQVNGNWHRMTEAPPATDLLLQMASDPSKSFGTRARIDLPHHVELDLSWRYVGSLSTYDIPSYSSFDLRAGWHVRDNLEFSLTVNNAFDDEHIEFYDETGGALGASIGRSFFGRFVWHVGR</sequence>
<dbReference type="GO" id="GO:0009279">
    <property type="term" value="C:cell outer membrane"/>
    <property type="evidence" value="ECO:0007669"/>
    <property type="project" value="UniProtKB-SubCell"/>
</dbReference>
<dbReference type="InterPro" id="IPR037066">
    <property type="entry name" value="Plug_dom_sf"/>
</dbReference>
<dbReference type="Gene3D" id="2.40.170.20">
    <property type="entry name" value="TonB-dependent receptor, beta-barrel domain"/>
    <property type="match status" value="1"/>
</dbReference>
<protein>
    <submittedName>
        <fullName evidence="13">TonB-dependent receptor</fullName>
    </submittedName>
</protein>
<keyword evidence="14" id="KW-1185">Reference proteome</keyword>
<organism evidence="13 14">
    <name type="scientific">Steroidobacter agaridevorans</name>
    <dbReference type="NCBI Taxonomy" id="2695856"/>
    <lineage>
        <taxon>Bacteria</taxon>
        <taxon>Pseudomonadati</taxon>
        <taxon>Pseudomonadota</taxon>
        <taxon>Gammaproteobacteria</taxon>
        <taxon>Steroidobacterales</taxon>
        <taxon>Steroidobacteraceae</taxon>
        <taxon>Steroidobacter</taxon>
    </lineage>
</organism>
<reference evidence="14" key="1">
    <citation type="submission" date="2020-01" db="EMBL/GenBank/DDBJ databases">
        <title>'Steroidobacter agaridevorans' sp. nov., agar-degrading bacteria isolated from rhizosphere soils.</title>
        <authorList>
            <person name="Ikenaga M."/>
            <person name="Kataoka M."/>
            <person name="Murouchi A."/>
            <person name="Katsuragi S."/>
            <person name="Sakai M."/>
        </authorList>
    </citation>
    <scope>NUCLEOTIDE SEQUENCE [LARGE SCALE GENOMIC DNA]</scope>
    <source>
        <strain evidence="14">YU21-B</strain>
    </source>
</reference>
<evidence type="ECO:0000256" key="5">
    <source>
        <dbReference type="ARBA" id="ARBA00023077"/>
    </source>
</evidence>
<dbReference type="GO" id="GO:0044718">
    <property type="term" value="P:siderophore transmembrane transport"/>
    <property type="evidence" value="ECO:0007669"/>
    <property type="project" value="TreeGrafter"/>
</dbReference>
<keyword evidence="5 9" id="KW-0798">TonB box</keyword>
<dbReference type="PANTHER" id="PTHR30069">
    <property type="entry name" value="TONB-DEPENDENT OUTER MEMBRANE RECEPTOR"/>
    <property type="match status" value="1"/>
</dbReference>
<dbReference type="Pfam" id="PF00593">
    <property type="entry name" value="TonB_dep_Rec_b-barrel"/>
    <property type="match status" value="1"/>
</dbReference>
<dbReference type="PANTHER" id="PTHR30069:SF27">
    <property type="entry name" value="BLL4766 PROTEIN"/>
    <property type="match status" value="1"/>
</dbReference>
<keyword evidence="7 8" id="KW-0998">Cell outer membrane</keyword>
<accession>A0A829YGU3</accession>
<dbReference type="GO" id="GO:0015344">
    <property type="term" value="F:siderophore uptake transmembrane transporter activity"/>
    <property type="evidence" value="ECO:0007669"/>
    <property type="project" value="TreeGrafter"/>
</dbReference>
<dbReference type="InterPro" id="IPR036942">
    <property type="entry name" value="Beta-barrel_TonB_sf"/>
</dbReference>
<evidence type="ECO:0000256" key="2">
    <source>
        <dbReference type="ARBA" id="ARBA00022448"/>
    </source>
</evidence>
<evidence type="ECO:0000256" key="6">
    <source>
        <dbReference type="ARBA" id="ARBA00023136"/>
    </source>
</evidence>
<dbReference type="RefSeq" id="WP_161814367.1">
    <property type="nucleotide sequence ID" value="NZ_BLJN01000005.1"/>
</dbReference>
<evidence type="ECO:0000313" key="14">
    <source>
        <dbReference type="Proteomes" id="UP000445000"/>
    </source>
</evidence>
<keyword evidence="6 8" id="KW-0472">Membrane</keyword>
<evidence type="ECO:0000256" key="10">
    <source>
        <dbReference type="SAM" id="SignalP"/>
    </source>
</evidence>
<dbReference type="InterPro" id="IPR000531">
    <property type="entry name" value="Beta-barrel_TonB"/>
</dbReference>
<evidence type="ECO:0000259" key="12">
    <source>
        <dbReference type="Pfam" id="PF07715"/>
    </source>
</evidence>
<evidence type="ECO:0000256" key="4">
    <source>
        <dbReference type="ARBA" id="ARBA00022692"/>
    </source>
</evidence>
<feature type="chain" id="PRO_5032614727" evidence="10">
    <location>
        <begin position="23"/>
        <end position="645"/>
    </location>
</feature>
<dbReference type="InterPro" id="IPR012910">
    <property type="entry name" value="Plug_dom"/>
</dbReference>